<evidence type="ECO:0000313" key="9">
    <source>
        <dbReference type="EMBL" id="OGD64111.1"/>
    </source>
</evidence>
<comment type="caution">
    <text evidence="9">The sequence shown here is derived from an EMBL/GenBank/DDBJ whole genome shotgun (WGS) entry which is preliminary data.</text>
</comment>
<proteinExistence type="inferred from homology"/>
<evidence type="ECO:0000256" key="7">
    <source>
        <dbReference type="RuleBase" id="RU003619"/>
    </source>
</evidence>
<dbReference type="PANTHER" id="PTHR11205">
    <property type="entry name" value="RIBOSOMAL PROTEIN S7"/>
    <property type="match status" value="1"/>
</dbReference>
<protein>
    <recommendedName>
        <fullName evidence="6">Small ribosomal subunit protein uS7</fullName>
    </recommendedName>
</protein>
<dbReference type="SUPFAM" id="SSF47973">
    <property type="entry name" value="Ribosomal protein S7"/>
    <property type="match status" value="1"/>
</dbReference>
<name>A0A1F5E9S7_9BACT</name>
<feature type="domain" description="Small ribosomal subunit protein uS7" evidence="8">
    <location>
        <begin position="6"/>
        <end position="150"/>
    </location>
</feature>
<dbReference type="CDD" id="cd14869">
    <property type="entry name" value="uS7_Bacteria"/>
    <property type="match status" value="1"/>
</dbReference>
<comment type="subunit">
    <text evidence="6">Part of the 30S ribosomal subunit. Contacts proteins S9 and S11.</text>
</comment>
<dbReference type="Pfam" id="PF00177">
    <property type="entry name" value="Ribosomal_S7"/>
    <property type="match status" value="1"/>
</dbReference>
<dbReference type="InterPro" id="IPR023798">
    <property type="entry name" value="Ribosomal_uS7_dom"/>
</dbReference>
<evidence type="ECO:0000256" key="2">
    <source>
        <dbReference type="ARBA" id="ARBA00022730"/>
    </source>
</evidence>
<dbReference type="EMBL" id="MEZY01000022">
    <property type="protein sequence ID" value="OGD64111.1"/>
    <property type="molecule type" value="Genomic_DNA"/>
</dbReference>
<keyword evidence="4 6" id="KW-0689">Ribosomal protein</keyword>
<dbReference type="InterPro" id="IPR020606">
    <property type="entry name" value="Ribosomal_uS7_CS"/>
</dbReference>
<dbReference type="InterPro" id="IPR036823">
    <property type="entry name" value="Ribosomal_uS7_dom_sf"/>
</dbReference>
<organism evidence="9 10">
    <name type="scientific">Candidatus Berkelbacteria bacterium RIFOXYA2_FULL_43_10</name>
    <dbReference type="NCBI Taxonomy" id="1797472"/>
    <lineage>
        <taxon>Bacteria</taxon>
        <taxon>Candidatus Berkelbacteria</taxon>
    </lineage>
</organism>
<dbReference type="InterPro" id="IPR000235">
    <property type="entry name" value="Ribosomal_uS7"/>
</dbReference>
<dbReference type="InterPro" id="IPR005717">
    <property type="entry name" value="Ribosomal_uS7_bac/org-type"/>
</dbReference>
<evidence type="ECO:0000256" key="3">
    <source>
        <dbReference type="ARBA" id="ARBA00022884"/>
    </source>
</evidence>
<comment type="similarity">
    <text evidence="1 6 7">Belongs to the universal ribosomal protein uS7 family.</text>
</comment>
<keyword evidence="3 6" id="KW-0694">RNA-binding</keyword>
<evidence type="ECO:0000259" key="8">
    <source>
        <dbReference type="Pfam" id="PF00177"/>
    </source>
</evidence>
<accession>A0A1F5E9S7</accession>
<dbReference type="GO" id="GO:0006412">
    <property type="term" value="P:translation"/>
    <property type="evidence" value="ECO:0007669"/>
    <property type="project" value="UniProtKB-UniRule"/>
</dbReference>
<dbReference type="PIRSF" id="PIRSF002122">
    <property type="entry name" value="RPS7p_RPS7a_RPS5e_RPS7o"/>
    <property type="match status" value="1"/>
</dbReference>
<dbReference type="STRING" id="1797472.A2215_03335"/>
<evidence type="ECO:0000256" key="4">
    <source>
        <dbReference type="ARBA" id="ARBA00022980"/>
    </source>
</evidence>
<comment type="function">
    <text evidence="6">One of the primary rRNA binding proteins, it binds directly to 16S rRNA where it nucleates assembly of the head domain of the 30S subunit. Is located at the subunit interface close to the decoding center, probably blocks exit of the E-site tRNA.</text>
</comment>
<evidence type="ECO:0000256" key="5">
    <source>
        <dbReference type="ARBA" id="ARBA00023274"/>
    </source>
</evidence>
<dbReference type="Gene3D" id="1.10.455.10">
    <property type="entry name" value="Ribosomal protein S7 domain"/>
    <property type="match status" value="1"/>
</dbReference>
<dbReference type="GO" id="GO:0015935">
    <property type="term" value="C:small ribosomal subunit"/>
    <property type="evidence" value="ECO:0007669"/>
    <property type="project" value="InterPro"/>
</dbReference>
<evidence type="ECO:0000256" key="1">
    <source>
        <dbReference type="ARBA" id="ARBA00007151"/>
    </source>
</evidence>
<dbReference type="GO" id="GO:0000049">
    <property type="term" value="F:tRNA binding"/>
    <property type="evidence" value="ECO:0007669"/>
    <property type="project" value="UniProtKB-UniRule"/>
</dbReference>
<dbReference type="GO" id="GO:0003735">
    <property type="term" value="F:structural constituent of ribosome"/>
    <property type="evidence" value="ECO:0007669"/>
    <property type="project" value="InterPro"/>
</dbReference>
<dbReference type="GO" id="GO:0019843">
    <property type="term" value="F:rRNA binding"/>
    <property type="evidence" value="ECO:0007669"/>
    <property type="project" value="UniProtKB-UniRule"/>
</dbReference>
<evidence type="ECO:0000256" key="6">
    <source>
        <dbReference type="HAMAP-Rule" id="MF_00480"/>
    </source>
</evidence>
<evidence type="ECO:0000313" key="10">
    <source>
        <dbReference type="Proteomes" id="UP000178583"/>
    </source>
</evidence>
<dbReference type="NCBIfam" id="TIGR01029">
    <property type="entry name" value="rpsG_bact"/>
    <property type="match status" value="1"/>
</dbReference>
<dbReference type="AlphaFoldDB" id="A0A1F5E9S7"/>
<keyword evidence="2 6" id="KW-0699">rRNA-binding</keyword>
<keyword evidence="5 6" id="KW-0687">Ribonucleoprotein</keyword>
<dbReference type="HAMAP" id="MF_00480_B">
    <property type="entry name" value="Ribosomal_uS7_B"/>
    <property type="match status" value="1"/>
</dbReference>
<gene>
    <name evidence="6" type="primary">rpsG</name>
    <name evidence="9" type="ORF">A2215_03335</name>
</gene>
<sequence length="158" mass="17549">MPRGNAKIKKQDLIPDEKYGSIVVEKLINYVMLDGKKIAAKKIVYAALDKSSEKLDAKPQDIVEQVIKNVGPIVEVKGKRIGGANYQVPVEVGRERKVVLALRWMLAATRAKKGKGAGEKLFEEICLAYNNDGAAVKKKEEVHRMAEANKAFAHFARF</sequence>
<reference evidence="9 10" key="1">
    <citation type="journal article" date="2016" name="Nat. Commun.">
        <title>Thousands of microbial genomes shed light on interconnected biogeochemical processes in an aquifer system.</title>
        <authorList>
            <person name="Anantharaman K."/>
            <person name="Brown C.T."/>
            <person name="Hug L.A."/>
            <person name="Sharon I."/>
            <person name="Castelle C.J."/>
            <person name="Probst A.J."/>
            <person name="Thomas B.C."/>
            <person name="Singh A."/>
            <person name="Wilkins M.J."/>
            <person name="Karaoz U."/>
            <person name="Brodie E.L."/>
            <person name="Williams K.H."/>
            <person name="Hubbard S.S."/>
            <person name="Banfield J.F."/>
        </authorList>
    </citation>
    <scope>NUCLEOTIDE SEQUENCE [LARGE SCALE GENOMIC DNA]</scope>
</reference>
<keyword evidence="6" id="KW-0820">tRNA-binding</keyword>
<dbReference type="Proteomes" id="UP000178583">
    <property type="component" value="Unassembled WGS sequence"/>
</dbReference>
<dbReference type="PROSITE" id="PS00052">
    <property type="entry name" value="RIBOSOMAL_S7"/>
    <property type="match status" value="1"/>
</dbReference>